<reference evidence="3" key="1">
    <citation type="submission" date="2017-09" db="EMBL/GenBank/DDBJ databases">
        <title>Depth-based differentiation of microbial function through sediment-hosted aquifers and enrichment of novel symbionts in the deep terrestrial subsurface.</title>
        <authorList>
            <person name="Probst A.J."/>
            <person name="Ladd B."/>
            <person name="Jarett J.K."/>
            <person name="Geller-Mcgrath D.E."/>
            <person name="Sieber C.M.K."/>
            <person name="Emerson J.B."/>
            <person name="Anantharaman K."/>
            <person name="Thomas B.C."/>
            <person name="Malmstrom R."/>
            <person name="Stieglmeier M."/>
            <person name="Klingl A."/>
            <person name="Woyke T."/>
            <person name="Ryan C.M."/>
            <person name="Banfield J.F."/>
        </authorList>
    </citation>
    <scope>NUCLEOTIDE SEQUENCE [LARGE SCALE GENOMIC DNA]</scope>
</reference>
<dbReference type="EMBL" id="PEVH01000052">
    <property type="protein sequence ID" value="PIU99080.1"/>
    <property type="molecule type" value="Genomic_DNA"/>
</dbReference>
<feature type="transmembrane region" description="Helical" evidence="1">
    <location>
        <begin position="12"/>
        <end position="30"/>
    </location>
</feature>
<organism evidence="2 3">
    <name type="scientific">Candidatus Wolfebacteria bacterium CG03_land_8_20_14_0_80_36_15</name>
    <dbReference type="NCBI Taxonomy" id="1975067"/>
    <lineage>
        <taxon>Bacteria</taxon>
        <taxon>Candidatus Wolfeibacteriota</taxon>
    </lineage>
</organism>
<proteinExistence type="predicted"/>
<dbReference type="AlphaFoldDB" id="A0A2M7B7L7"/>
<keyword evidence="1" id="KW-0812">Transmembrane</keyword>
<name>A0A2M7B7L7_9BACT</name>
<comment type="caution">
    <text evidence="2">The sequence shown here is derived from an EMBL/GenBank/DDBJ whole genome shotgun (WGS) entry which is preliminary data.</text>
</comment>
<accession>A0A2M7B7L7</accession>
<keyword evidence="1" id="KW-1133">Transmembrane helix</keyword>
<evidence type="ECO:0008006" key="4">
    <source>
        <dbReference type="Google" id="ProtNLM"/>
    </source>
</evidence>
<dbReference type="SUPFAM" id="SSF117289">
    <property type="entry name" value="Nucleoporin domain"/>
    <property type="match status" value="1"/>
</dbReference>
<gene>
    <name evidence="2" type="ORF">COS59_01695</name>
</gene>
<evidence type="ECO:0000313" key="2">
    <source>
        <dbReference type="EMBL" id="PIU99080.1"/>
    </source>
</evidence>
<sequence>MEKIFKIRRVVFTLFLMLFTIGAVFISFYSRGLSFNLKTFRFQKTGAIFIETKPKNVLIKIDGKVFPNQSGPISSGTLIRNLLPGIYKIDIEKDGFYPWSKNLEVEPAFVTEATRIILIPKKINKEMVFNAEKVSNFWVSLKGKIISSKDNKLYFYNSADSIPIKLKADKFLGFNSDETKVLLQDTKTLNFYISELQNSFSALNLNLLIKRLDAQLIIKKASFHPFALNKVILETKNGLIIFELDTKKIERISEQVPINWTLNGFNLYVWRDNILEIFNLMLKTKSTFEDPNLTQILKESKLFRISPNNQQIAFLGKNNGITIFFLKEQIRSFNKKAGEVINLKDKSVDLKKEIENICWYFDSAHLFIESSDGVDFVEVDEKKPINQNPILQNISQLHYEISTNTIYFLEDNWIYKWQMKY</sequence>
<keyword evidence="1" id="KW-0472">Membrane</keyword>
<evidence type="ECO:0000313" key="3">
    <source>
        <dbReference type="Proteomes" id="UP000230131"/>
    </source>
</evidence>
<dbReference type="Proteomes" id="UP000230131">
    <property type="component" value="Unassembled WGS sequence"/>
</dbReference>
<evidence type="ECO:0000256" key="1">
    <source>
        <dbReference type="SAM" id="Phobius"/>
    </source>
</evidence>
<protein>
    <recommendedName>
        <fullName evidence="4">PEGA domain-containing protein</fullName>
    </recommendedName>
</protein>